<protein>
    <recommendedName>
        <fullName evidence="3">Peptidase A2 domain-containing protein</fullName>
    </recommendedName>
</protein>
<dbReference type="CDD" id="cd00303">
    <property type="entry name" value="retropepsin_like"/>
    <property type="match status" value="1"/>
</dbReference>
<dbReference type="Gene3D" id="2.40.70.10">
    <property type="entry name" value="Acid Proteases"/>
    <property type="match status" value="1"/>
</dbReference>
<sequence length="166" mass="18731">MEELLEVLQLDDPPDPQHLSDSSLEDEVMLLASDSPNKTTVRQRTMRIHGLIGKRSILVLIDSGANCSFVDAALVQELQIPTQLIPNASYVIAGGDTLTSSTMAPKLTWWTQGHTFVQDMKVLPLGCYDLIVGADWLEEHSPMWVHWHKKWMKFTHDGRRITLRGV</sequence>
<proteinExistence type="predicted"/>
<dbReference type="InterPro" id="IPR021109">
    <property type="entry name" value="Peptidase_aspartic_dom_sf"/>
</dbReference>
<reference evidence="2" key="1">
    <citation type="journal article" date="2013" name="Nature">
        <title>Draft genome of the wheat A-genome progenitor Triticum urartu.</title>
        <authorList>
            <person name="Ling H.Q."/>
            <person name="Zhao S."/>
            <person name="Liu D."/>
            <person name="Wang J."/>
            <person name="Sun H."/>
            <person name="Zhang C."/>
            <person name="Fan H."/>
            <person name="Li D."/>
            <person name="Dong L."/>
            <person name="Tao Y."/>
            <person name="Gao C."/>
            <person name="Wu H."/>
            <person name="Li Y."/>
            <person name="Cui Y."/>
            <person name="Guo X."/>
            <person name="Zheng S."/>
            <person name="Wang B."/>
            <person name="Yu K."/>
            <person name="Liang Q."/>
            <person name="Yang W."/>
            <person name="Lou X."/>
            <person name="Chen J."/>
            <person name="Feng M."/>
            <person name="Jian J."/>
            <person name="Zhang X."/>
            <person name="Luo G."/>
            <person name="Jiang Y."/>
            <person name="Liu J."/>
            <person name="Wang Z."/>
            <person name="Sha Y."/>
            <person name="Zhang B."/>
            <person name="Wu H."/>
            <person name="Tang D."/>
            <person name="Shen Q."/>
            <person name="Xue P."/>
            <person name="Zou S."/>
            <person name="Wang X."/>
            <person name="Liu X."/>
            <person name="Wang F."/>
            <person name="Yang Y."/>
            <person name="An X."/>
            <person name="Dong Z."/>
            <person name="Zhang K."/>
            <person name="Zhang X."/>
            <person name="Luo M.C."/>
            <person name="Dvorak J."/>
            <person name="Tong Y."/>
            <person name="Wang J."/>
            <person name="Yang H."/>
            <person name="Li Z."/>
            <person name="Wang D."/>
            <person name="Zhang A."/>
            <person name="Wang J."/>
        </authorList>
    </citation>
    <scope>NUCLEOTIDE SEQUENCE</scope>
    <source>
        <strain evidence="2">cv. G1812</strain>
    </source>
</reference>
<evidence type="ECO:0000313" key="1">
    <source>
        <dbReference type="EnsemblPlants" id="TuG1812G0200003273.01.T01.cds404393"/>
    </source>
</evidence>
<reference evidence="1" key="2">
    <citation type="submission" date="2018-03" db="EMBL/GenBank/DDBJ databases">
        <title>The Triticum urartu genome reveals the dynamic nature of wheat genome evolution.</title>
        <authorList>
            <person name="Ling H."/>
            <person name="Ma B."/>
            <person name="Shi X."/>
            <person name="Liu H."/>
            <person name="Dong L."/>
            <person name="Sun H."/>
            <person name="Cao Y."/>
            <person name="Gao Q."/>
            <person name="Zheng S."/>
            <person name="Li Y."/>
            <person name="Yu Y."/>
            <person name="Du H."/>
            <person name="Qi M."/>
            <person name="Li Y."/>
            <person name="Yu H."/>
            <person name="Cui Y."/>
            <person name="Wang N."/>
            <person name="Chen C."/>
            <person name="Wu H."/>
            <person name="Zhao Y."/>
            <person name="Zhang J."/>
            <person name="Li Y."/>
            <person name="Zhou W."/>
            <person name="Zhang B."/>
            <person name="Hu W."/>
            <person name="Eijk M."/>
            <person name="Tang J."/>
            <person name="Witsenboer H."/>
            <person name="Zhao S."/>
            <person name="Li Z."/>
            <person name="Zhang A."/>
            <person name="Wang D."/>
            <person name="Liang C."/>
        </authorList>
    </citation>
    <scope>NUCLEOTIDE SEQUENCE [LARGE SCALE GENOMIC DNA]</scope>
    <source>
        <strain evidence="1">cv. G1812</strain>
    </source>
</reference>
<dbReference type="AlphaFoldDB" id="A0A8R7TII7"/>
<accession>A0A8R7TII7</accession>
<name>A0A8R7TII7_TRIUA</name>
<keyword evidence="2" id="KW-1185">Reference proteome</keyword>
<organism evidence="1 2">
    <name type="scientific">Triticum urartu</name>
    <name type="common">Red wild einkorn</name>
    <name type="synonym">Crithodium urartu</name>
    <dbReference type="NCBI Taxonomy" id="4572"/>
    <lineage>
        <taxon>Eukaryota</taxon>
        <taxon>Viridiplantae</taxon>
        <taxon>Streptophyta</taxon>
        <taxon>Embryophyta</taxon>
        <taxon>Tracheophyta</taxon>
        <taxon>Spermatophyta</taxon>
        <taxon>Magnoliopsida</taxon>
        <taxon>Liliopsida</taxon>
        <taxon>Poales</taxon>
        <taxon>Poaceae</taxon>
        <taxon>BOP clade</taxon>
        <taxon>Pooideae</taxon>
        <taxon>Triticodae</taxon>
        <taxon>Triticeae</taxon>
        <taxon>Triticinae</taxon>
        <taxon>Triticum</taxon>
    </lineage>
</organism>
<dbReference type="Gramene" id="TuG1812G0200003273.01.T01">
    <property type="protein sequence ID" value="TuG1812G0200003273.01.T01.cds404393"/>
    <property type="gene ID" value="TuG1812G0200003273.01"/>
</dbReference>
<reference evidence="1" key="3">
    <citation type="submission" date="2022-06" db="UniProtKB">
        <authorList>
            <consortium name="EnsemblPlants"/>
        </authorList>
    </citation>
    <scope>IDENTIFICATION</scope>
</reference>
<dbReference type="Pfam" id="PF08284">
    <property type="entry name" value="RVP_2"/>
    <property type="match status" value="1"/>
</dbReference>
<evidence type="ECO:0008006" key="3">
    <source>
        <dbReference type="Google" id="ProtNLM"/>
    </source>
</evidence>
<dbReference type="EnsemblPlants" id="TuG1812G0200003273.01.T01">
    <property type="protein sequence ID" value="TuG1812G0200003273.01.T01.cds404393"/>
    <property type="gene ID" value="TuG1812G0200003273.01"/>
</dbReference>
<evidence type="ECO:0000313" key="2">
    <source>
        <dbReference type="Proteomes" id="UP000015106"/>
    </source>
</evidence>
<dbReference type="Proteomes" id="UP000015106">
    <property type="component" value="Chromosome 2"/>
</dbReference>
<dbReference type="SUPFAM" id="SSF50630">
    <property type="entry name" value="Acid proteases"/>
    <property type="match status" value="1"/>
</dbReference>